<dbReference type="RefSeq" id="WP_159793697.1">
    <property type="nucleotide sequence ID" value="NZ_WTYM01000033.1"/>
</dbReference>
<proteinExistence type="predicted"/>
<name>A0A6I4SWB9_9SPHN</name>
<dbReference type="Proteomes" id="UP000433652">
    <property type="component" value="Unassembled WGS sequence"/>
</dbReference>
<evidence type="ECO:0000313" key="2">
    <source>
        <dbReference type="Proteomes" id="UP000433652"/>
    </source>
</evidence>
<dbReference type="EMBL" id="WTYM01000033">
    <property type="protein sequence ID" value="MXO59370.1"/>
    <property type="molecule type" value="Genomic_DNA"/>
</dbReference>
<gene>
    <name evidence="1" type="ORF">GRI89_07425</name>
</gene>
<organism evidence="1 2">
    <name type="scientific">Croceibacterium salegens</name>
    <dbReference type="NCBI Taxonomy" id="1737568"/>
    <lineage>
        <taxon>Bacteria</taxon>
        <taxon>Pseudomonadati</taxon>
        <taxon>Pseudomonadota</taxon>
        <taxon>Alphaproteobacteria</taxon>
        <taxon>Sphingomonadales</taxon>
        <taxon>Erythrobacteraceae</taxon>
        <taxon>Croceibacterium</taxon>
    </lineage>
</organism>
<comment type="caution">
    <text evidence="1">The sequence shown here is derived from an EMBL/GenBank/DDBJ whole genome shotgun (WGS) entry which is preliminary data.</text>
</comment>
<reference evidence="1 2" key="1">
    <citation type="submission" date="2019-12" db="EMBL/GenBank/DDBJ databases">
        <title>Genomic-based taxomic classification of the family Erythrobacteraceae.</title>
        <authorList>
            <person name="Xu L."/>
        </authorList>
    </citation>
    <scope>NUCLEOTIDE SEQUENCE [LARGE SCALE GENOMIC DNA]</scope>
    <source>
        <strain evidence="1 2">MCCC 1K01500</strain>
    </source>
</reference>
<accession>A0A6I4SWB9</accession>
<dbReference type="AlphaFoldDB" id="A0A6I4SWB9"/>
<sequence>MRPTSKIYDSLPSSADRLCKAAEETGPEALLDFDSAWRFAAWVNGLVPANPVETGSIDVPEGEHLVFAPGSLVSFRKQGQNFEKRLIAPEMFHFPAGDLLFCLYECDEDASAWVAHHAVEPIGFDWSSVLWNPTTNEMRPCGIVRPIAP</sequence>
<keyword evidence="2" id="KW-1185">Reference proteome</keyword>
<evidence type="ECO:0000313" key="1">
    <source>
        <dbReference type="EMBL" id="MXO59370.1"/>
    </source>
</evidence>
<protein>
    <submittedName>
        <fullName evidence="1">Uncharacterized protein</fullName>
    </submittedName>
</protein>